<keyword evidence="5 10" id="KW-0479">Metal-binding</keyword>
<reference evidence="12" key="2">
    <citation type="submission" date="2022-10" db="EMBL/GenBank/DDBJ databases">
        <authorList>
            <consortium name="ENA_rothamsted_submissions"/>
            <consortium name="culmorum"/>
            <person name="King R."/>
        </authorList>
    </citation>
    <scope>NUCLEOTIDE SEQUENCE</scope>
</reference>
<dbReference type="PANTHER" id="PTHR12260">
    <property type="entry name" value="DAMAGE-CONTROL PHOSPHATASE ARMT1"/>
    <property type="match status" value="1"/>
</dbReference>
<comment type="catalytic activity">
    <reaction evidence="1 10">
        <text>L-glutamyl-[protein] + S-adenosyl-L-methionine = [protein]-L-glutamate 5-O-methyl ester + S-adenosyl-L-homocysteine</text>
        <dbReference type="Rhea" id="RHEA:24452"/>
        <dbReference type="Rhea" id="RHEA-COMP:10208"/>
        <dbReference type="Rhea" id="RHEA-COMP:10311"/>
        <dbReference type="ChEBI" id="CHEBI:29973"/>
        <dbReference type="ChEBI" id="CHEBI:57856"/>
        <dbReference type="ChEBI" id="CHEBI:59789"/>
        <dbReference type="ChEBI" id="CHEBI:82795"/>
    </reaction>
</comment>
<comment type="function">
    <text evidence="8 10">Metal-dependent phosphatase that shows phosphatase activity against several substrates, including fructose-1-phosphate and fructose-6-phosphate. Its preference for fructose-1-phosphate, a strong glycating agent that causes DNA damage rather than a canonical yeast metabolite, suggests a damage-control function in hexose phosphate metabolism. Has also been shown to have O-methyltransferase activity that methylates glutamate residues of target proteins to form gamma-glutamyl methyl ester residues. Possibly methylates PCNA, suggesting it is involved in the DNA damage response.</text>
</comment>
<evidence type="ECO:0000256" key="10">
    <source>
        <dbReference type="RuleBase" id="RU367030"/>
    </source>
</evidence>
<dbReference type="OrthoDB" id="541375at2759"/>
<evidence type="ECO:0000256" key="5">
    <source>
        <dbReference type="ARBA" id="ARBA00022723"/>
    </source>
</evidence>
<evidence type="ECO:0000256" key="4">
    <source>
        <dbReference type="ARBA" id="ARBA00022596"/>
    </source>
</evidence>
<feature type="domain" description="Damage-control phosphatase ARMT1-like metal-binding" evidence="11">
    <location>
        <begin position="32"/>
        <end position="415"/>
    </location>
</feature>
<dbReference type="EC" id="3.1.3.-" evidence="10"/>
<dbReference type="GO" id="GO:0032259">
    <property type="term" value="P:methylation"/>
    <property type="evidence" value="ECO:0007669"/>
    <property type="project" value="UniProtKB-KW"/>
</dbReference>
<dbReference type="EMBL" id="OU896714">
    <property type="protein sequence ID" value="CAH1179474.1"/>
    <property type="molecule type" value="Genomic_DNA"/>
</dbReference>
<dbReference type="GO" id="GO:0046872">
    <property type="term" value="F:metal ion binding"/>
    <property type="evidence" value="ECO:0007669"/>
    <property type="project" value="UniProtKB-UniRule"/>
</dbReference>
<keyword evidence="10" id="KW-0808">Transferase</keyword>
<evidence type="ECO:0000256" key="9">
    <source>
        <dbReference type="ARBA" id="ARBA00048809"/>
    </source>
</evidence>
<proteinExistence type="inferred from homology"/>
<dbReference type="AlphaFoldDB" id="A0A9P0DYU9"/>
<dbReference type="GO" id="GO:0051998">
    <property type="term" value="F:protein carboxyl O-methyltransferase activity"/>
    <property type="evidence" value="ECO:0007669"/>
    <property type="project" value="UniProtKB-UniRule"/>
</dbReference>
<dbReference type="InterPro" id="IPR002791">
    <property type="entry name" value="ARMT1-like_metal-bd"/>
</dbReference>
<evidence type="ECO:0000259" key="11">
    <source>
        <dbReference type="Pfam" id="PF01937"/>
    </source>
</evidence>
<dbReference type="Pfam" id="PF01937">
    <property type="entry name" value="ARMT1-like_dom"/>
    <property type="match status" value="1"/>
</dbReference>
<dbReference type="GO" id="GO:0006974">
    <property type="term" value="P:DNA damage response"/>
    <property type="evidence" value="ECO:0007669"/>
    <property type="project" value="TreeGrafter"/>
</dbReference>
<comment type="cofactor">
    <cofactor evidence="10">
        <name>Mn(2+)</name>
        <dbReference type="ChEBI" id="CHEBI:29035"/>
    </cofactor>
    <cofactor evidence="10">
        <name>Ni(2+)</name>
        <dbReference type="ChEBI" id="CHEBI:49786"/>
    </cofactor>
</comment>
<keyword evidence="13" id="KW-1185">Reference proteome</keyword>
<dbReference type="Gene3D" id="3.40.50.10880">
    <property type="entry name" value="Uncharacterised protein PF01937, DUF89, domain 3"/>
    <property type="match status" value="1"/>
</dbReference>
<dbReference type="GO" id="GO:0016462">
    <property type="term" value="F:pyrophosphatase activity"/>
    <property type="evidence" value="ECO:0007669"/>
    <property type="project" value="UniProtKB-ARBA"/>
</dbReference>
<dbReference type="Gene3D" id="1.20.930.60">
    <property type="match status" value="1"/>
</dbReference>
<dbReference type="InterPro" id="IPR036075">
    <property type="entry name" value="ARMT-1-like_metal-bd_sf"/>
</dbReference>
<dbReference type="EC" id="2.1.1.-" evidence="10"/>
<dbReference type="GO" id="GO:0030643">
    <property type="term" value="P:intracellular phosphate ion homeostasis"/>
    <property type="evidence" value="ECO:0007669"/>
    <property type="project" value="UniProtKB-ARBA"/>
</dbReference>
<protein>
    <recommendedName>
        <fullName evidence="10">Sugar phosphate phosphatase</fullName>
        <ecNumber evidence="10">2.1.1.-</ecNumber>
        <ecNumber evidence="10">3.1.3.-</ecNumber>
    </recommendedName>
</protein>
<dbReference type="FunFam" id="3.40.50.10880:FF:000005">
    <property type="entry name" value="DUF89-domain-containing protein"/>
    <property type="match status" value="1"/>
</dbReference>
<evidence type="ECO:0000256" key="8">
    <source>
        <dbReference type="ARBA" id="ARBA00045980"/>
    </source>
</evidence>
<keyword evidence="10" id="KW-0489">Methyltransferase</keyword>
<reference evidence="12" key="1">
    <citation type="submission" date="2022-01" db="EMBL/GenBank/DDBJ databases">
        <authorList>
            <person name="King R."/>
        </authorList>
    </citation>
    <scope>NUCLEOTIDE SEQUENCE</scope>
</reference>
<evidence type="ECO:0000313" key="13">
    <source>
        <dbReference type="Proteomes" id="UP001153737"/>
    </source>
</evidence>
<evidence type="ECO:0000256" key="3">
    <source>
        <dbReference type="ARBA" id="ARBA00009519"/>
    </source>
</evidence>
<evidence type="ECO:0000256" key="7">
    <source>
        <dbReference type="ARBA" id="ARBA00023211"/>
    </source>
</evidence>
<dbReference type="GO" id="GO:0016791">
    <property type="term" value="F:phosphatase activity"/>
    <property type="evidence" value="ECO:0007669"/>
    <property type="project" value="TreeGrafter"/>
</dbReference>
<keyword evidence="7 10" id="KW-0464">Manganese</keyword>
<keyword evidence="4" id="KW-0533">Nickel</keyword>
<accession>A0A9P0DYU9</accession>
<comment type="domain">
    <text evidence="10">Subfamily III proteins have a conserved RTxK motif about 40-50 residues from the C-terminus; the threonine may be replaced by serine or cysteine.</text>
</comment>
<comment type="catalytic activity">
    <reaction evidence="2 10">
        <text>beta-D-fructose 1-phosphate + H2O = D-fructose + phosphate</text>
        <dbReference type="Rhea" id="RHEA:35603"/>
        <dbReference type="ChEBI" id="CHEBI:15377"/>
        <dbReference type="ChEBI" id="CHEBI:37721"/>
        <dbReference type="ChEBI" id="CHEBI:43474"/>
        <dbReference type="ChEBI" id="CHEBI:138881"/>
    </reaction>
</comment>
<dbReference type="SUPFAM" id="SSF111321">
    <property type="entry name" value="AF1104-like"/>
    <property type="match status" value="1"/>
</dbReference>
<organism evidence="12 13">
    <name type="scientific">Phaedon cochleariae</name>
    <name type="common">Mustard beetle</name>
    <dbReference type="NCBI Taxonomy" id="80249"/>
    <lineage>
        <taxon>Eukaryota</taxon>
        <taxon>Metazoa</taxon>
        <taxon>Ecdysozoa</taxon>
        <taxon>Arthropoda</taxon>
        <taxon>Hexapoda</taxon>
        <taxon>Insecta</taxon>
        <taxon>Pterygota</taxon>
        <taxon>Neoptera</taxon>
        <taxon>Endopterygota</taxon>
        <taxon>Coleoptera</taxon>
        <taxon>Polyphaga</taxon>
        <taxon>Cucujiformia</taxon>
        <taxon>Chrysomeloidea</taxon>
        <taxon>Chrysomelidae</taxon>
        <taxon>Chrysomelinae</taxon>
        <taxon>Chrysomelini</taxon>
        <taxon>Phaedon</taxon>
    </lineage>
</organism>
<evidence type="ECO:0000313" key="12">
    <source>
        <dbReference type="EMBL" id="CAH1179474.1"/>
    </source>
</evidence>
<evidence type="ECO:0000256" key="1">
    <source>
        <dbReference type="ARBA" id="ARBA00000807"/>
    </source>
</evidence>
<evidence type="ECO:0000256" key="6">
    <source>
        <dbReference type="ARBA" id="ARBA00022801"/>
    </source>
</evidence>
<dbReference type="Proteomes" id="UP001153737">
    <property type="component" value="Chromosome 8"/>
</dbReference>
<dbReference type="GO" id="GO:0005634">
    <property type="term" value="C:nucleus"/>
    <property type="evidence" value="ECO:0007669"/>
    <property type="project" value="TreeGrafter"/>
</dbReference>
<evidence type="ECO:0000256" key="2">
    <source>
        <dbReference type="ARBA" id="ARBA00001326"/>
    </source>
</evidence>
<comment type="catalytic activity">
    <reaction evidence="9 10">
        <text>beta-D-fructose 6-phosphate = dihydroxyacetone + D-glyceraldehyde 3-phosphate</text>
        <dbReference type="Rhea" id="RHEA:28002"/>
        <dbReference type="ChEBI" id="CHEBI:16016"/>
        <dbReference type="ChEBI" id="CHEBI:57634"/>
        <dbReference type="ChEBI" id="CHEBI:59776"/>
    </reaction>
</comment>
<keyword evidence="6 10" id="KW-0378">Hydrolase</keyword>
<gene>
    <name evidence="12" type="ORF">PHAECO_LOCUS12019</name>
</gene>
<sequence>MCDCESNRSMDVKTPRNVYLSGFYKRSFAFYTIKNRMPVIITSLLDNLARNKLKLAEKYEEEAKEEIKTVIGQLSKLKYEIQTNKPLKLLSSQAADAKIYNEYITRQANEEGHATYFHTIWLLAECYMYRRIWQIFETMSVLKNFDPFQDKKEESFFTALPLIEQMGKYLWDSIHDSTTPSEDEFVQFMKLNLWGNKCDLSLSLGKVTEENTLFDISSLDKQILSDYSTDIWKAISACDSSSDIVDIVFDNAGYEVFTDLCLADYMIAKQLAKTIRLYVKTIPWFISDVMTHDFHWMLQQLKSHENHVLQNLGERWQSYIDNGTWLIVESDFWTLPFDYTYMARVDQNLYKQLAEAKLAIFKGDLNYRKLFGEKNWDPTTSVDQALQNFNPTKLAILRTIKADIVCGLEEGIAEKIEAEDPKWMETGNWGLIQYSNKIVEIK</sequence>
<comment type="similarity">
    <text evidence="3 10">Belongs to the damage-control phosphatase family. Sugar phosphate phosphatase III subfamily.</text>
</comment>
<name>A0A9P0DYU9_PHACE</name>
<dbReference type="InterPro" id="IPR039763">
    <property type="entry name" value="ARMT1"/>
</dbReference>
<dbReference type="PANTHER" id="PTHR12260:SF6">
    <property type="entry name" value="DAMAGE-CONTROL PHOSPHATASE ARMT1"/>
    <property type="match status" value="1"/>
</dbReference>